<dbReference type="InterPro" id="IPR006680">
    <property type="entry name" value="Amidohydro-rel"/>
</dbReference>
<dbReference type="Gene3D" id="3.20.20.140">
    <property type="entry name" value="Metal-dependent hydrolases"/>
    <property type="match status" value="1"/>
</dbReference>
<dbReference type="InterPro" id="IPR003764">
    <property type="entry name" value="GlcNAc_6-P_deAcase"/>
</dbReference>
<evidence type="ECO:0000256" key="5">
    <source>
        <dbReference type="PIRNR" id="PIRNR038994"/>
    </source>
</evidence>
<sequence>MRNTPLAILNAKIFDGFNWIYDKIVVVNENGEVDFVDVLPTNVDFIDADGKLLVPAFTELQVYGSGGNLFSAYPTSETLQQMESHLKSHGTASFLACVATNSDVVIYDCIKAAKEFRKTANGFLGLHLEGPFLNPLKRGAHAEKYIRKATLDEIKALLDFADGTVRMMTIAAEVQDEAVIQYLLDSNVILSLGHSNANFNEATQAYNLGVQTTTHLFNAMSPIHHRDPGIPTALFSHKKALGSIIADGNHVDFEVIKFASALLKERLFLITDTVSACTIGPYQHTLVGDKFVTQDGTLSGANIQLLDAVKNCVEKCSIDLGLALKMASKIPAQLIGEQVRFGTILPGKGANMILLNANLTLNRVFY</sequence>
<protein>
    <submittedName>
        <fullName evidence="7">N-acetylglucosamine-6-phosphate deacetylase</fullName>
        <ecNumber evidence="7">3.5.1.25</ecNumber>
    </submittedName>
</protein>
<evidence type="ECO:0000313" key="8">
    <source>
        <dbReference type="Proteomes" id="UP001337681"/>
    </source>
</evidence>
<accession>A0ABU7GZ95</accession>
<feature type="domain" description="Amidohydrolase-related" evidence="6">
    <location>
        <begin position="75"/>
        <end position="357"/>
    </location>
</feature>
<dbReference type="Proteomes" id="UP001337681">
    <property type="component" value="Unassembled WGS sequence"/>
</dbReference>
<evidence type="ECO:0000256" key="1">
    <source>
        <dbReference type="ARBA" id="ARBA00010716"/>
    </source>
</evidence>
<keyword evidence="4 5" id="KW-0119">Carbohydrate metabolism</keyword>
<dbReference type="Pfam" id="PF01979">
    <property type="entry name" value="Amidohydro_1"/>
    <property type="match status" value="1"/>
</dbReference>
<evidence type="ECO:0000259" key="6">
    <source>
        <dbReference type="Pfam" id="PF01979"/>
    </source>
</evidence>
<dbReference type="InterPro" id="IPR011059">
    <property type="entry name" value="Metal-dep_hydrolase_composite"/>
</dbReference>
<reference evidence="7 8" key="1">
    <citation type="submission" date="2024-01" db="EMBL/GenBank/DDBJ databases">
        <title>Pedobacter sp. nov., isolated from oil-contaminated soil.</title>
        <authorList>
            <person name="Le N.T.T."/>
        </authorList>
    </citation>
    <scope>NUCLEOTIDE SEQUENCE [LARGE SCALE GENOMIC DNA]</scope>
    <source>
        <strain evidence="7 8">VNH31</strain>
    </source>
</reference>
<dbReference type="SUPFAM" id="SSF51556">
    <property type="entry name" value="Metallo-dependent hydrolases"/>
    <property type="match status" value="1"/>
</dbReference>
<dbReference type="NCBIfam" id="TIGR00221">
    <property type="entry name" value="nagA"/>
    <property type="match status" value="1"/>
</dbReference>
<dbReference type="EMBL" id="JAZDQU010000001">
    <property type="protein sequence ID" value="MEE1884339.1"/>
    <property type="molecule type" value="Genomic_DNA"/>
</dbReference>
<proteinExistence type="inferred from homology"/>
<dbReference type="Gene3D" id="2.30.40.10">
    <property type="entry name" value="Urease, subunit C, domain 1"/>
    <property type="match status" value="1"/>
</dbReference>
<dbReference type="RefSeq" id="WP_330145256.1">
    <property type="nucleotide sequence ID" value="NZ_JAZDQU010000001.1"/>
</dbReference>
<dbReference type="PANTHER" id="PTHR11113">
    <property type="entry name" value="N-ACETYLGLUCOSAMINE-6-PHOSPHATE DEACETYLASE"/>
    <property type="match status" value="1"/>
</dbReference>
<evidence type="ECO:0000256" key="2">
    <source>
        <dbReference type="ARBA" id="ARBA00022723"/>
    </source>
</evidence>
<dbReference type="EC" id="3.5.1.25" evidence="7"/>
<gene>
    <name evidence="7" type="primary">nagA</name>
    <name evidence="7" type="ORF">VRU49_02790</name>
</gene>
<dbReference type="InterPro" id="IPR032466">
    <property type="entry name" value="Metal_Hydrolase"/>
</dbReference>
<dbReference type="PANTHER" id="PTHR11113:SF14">
    <property type="entry name" value="N-ACETYLGLUCOSAMINE-6-PHOSPHATE DEACETYLASE"/>
    <property type="match status" value="1"/>
</dbReference>
<evidence type="ECO:0000256" key="3">
    <source>
        <dbReference type="ARBA" id="ARBA00022801"/>
    </source>
</evidence>
<comment type="caution">
    <text evidence="7">The sequence shown here is derived from an EMBL/GenBank/DDBJ whole genome shotgun (WGS) entry which is preliminary data.</text>
</comment>
<evidence type="ECO:0000256" key="4">
    <source>
        <dbReference type="ARBA" id="ARBA00023277"/>
    </source>
</evidence>
<dbReference type="PIRSF" id="PIRSF038994">
    <property type="entry name" value="NagA"/>
    <property type="match status" value="1"/>
</dbReference>
<comment type="similarity">
    <text evidence="1 5">Belongs to the metallo-dependent hydrolases superfamily. NagA family.</text>
</comment>
<evidence type="ECO:0000313" key="7">
    <source>
        <dbReference type="EMBL" id="MEE1884339.1"/>
    </source>
</evidence>
<organism evidence="7 8">
    <name type="scientific">Pedobacter flavus</name>
    <dbReference type="NCBI Taxonomy" id="3113906"/>
    <lineage>
        <taxon>Bacteria</taxon>
        <taxon>Pseudomonadati</taxon>
        <taxon>Bacteroidota</taxon>
        <taxon>Sphingobacteriia</taxon>
        <taxon>Sphingobacteriales</taxon>
        <taxon>Sphingobacteriaceae</taxon>
        <taxon>Pedobacter</taxon>
    </lineage>
</organism>
<keyword evidence="3 5" id="KW-0378">Hydrolase</keyword>
<dbReference type="GO" id="GO:0008448">
    <property type="term" value="F:N-acetylglucosamine-6-phosphate deacetylase activity"/>
    <property type="evidence" value="ECO:0007669"/>
    <property type="project" value="UniProtKB-EC"/>
</dbReference>
<keyword evidence="2" id="KW-0479">Metal-binding</keyword>
<name>A0ABU7GZ95_9SPHI</name>
<dbReference type="SUPFAM" id="SSF51338">
    <property type="entry name" value="Composite domain of metallo-dependent hydrolases"/>
    <property type="match status" value="1"/>
</dbReference>
<keyword evidence="8" id="KW-1185">Reference proteome</keyword>